<proteinExistence type="predicted"/>
<dbReference type="EMBL" id="VUJU01004898">
    <property type="protein sequence ID" value="KAF0752901.1"/>
    <property type="molecule type" value="Genomic_DNA"/>
</dbReference>
<dbReference type="AlphaFoldDB" id="A0A6G0YBP1"/>
<gene>
    <name evidence="1" type="ORF">FWK35_00015465</name>
</gene>
<keyword evidence="2" id="KW-1185">Reference proteome</keyword>
<comment type="caution">
    <text evidence="1">The sequence shown here is derived from an EMBL/GenBank/DDBJ whole genome shotgun (WGS) entry which is preliminary data.</text>
</comment>
<dbReference type="Proteomes" id="UP000478052">
    <property type="component" value="Unassembled WGS sequence"/>
</dbReference>
<sequence length="140" mass="16101">MYTHIRNFRNGDKINGPEILDHRKNAFSNFQSPEKRNRTKIACHSNNVTTSTVTIPQTSSEIVELNTDDLKYQLLQLSSQINKCLEAEILLIRKENEQLKLKMSSISECLSYELISSNDELIKVYTGLPNSKVFDLLILR</sequence>
<name>A0A6G0YBP1_APHCR</name>
<accession>A0A6G0YBP1</accession>
<reference evidence="1 2" key="1">
    <citation type="submission" date="2019-08" db="EMBL/GenBank/DDBJ databases">
        <title>Whole genome of Aphis craccivora.</title>
        <authorList>
            <person name="Voronova N.V."/>
            <person name="Shulinski R.S."/>
            <person name="Bandarenka Y.V."/>
            <person name="Zhorov D.G."/>
            <person name="Warner D."/>
        </authorList>
    </citation>
    <scope>NUCLEOTIDE SEQUENCE [LARGE SCALE GENOMIC DNA]</scope>
    <source>
        <strain evidence="1">180601</strain>
        <tissue evidence="1">Whole Body</tissue>
    </source>
</reference>
<organism evidence="1 2">
    <name type="scientific">Aphis craccivora</name>
    <name type="common">Cowpea aphid</name>
    <dbReference type="NCBI Taxonomy" id="307492"/>
    <lineage>
        <taxon>Eukaryota</taxon>
        <taxon>Metazoa</taxon>
        <taxon>Ecdysozoa</taxon>
        <taxon>Arthropoda</taxon>
        <taxon>Hexapoda</taxon>
        <taxon>Insecta</taxon>
        <taxon>Pterygota</taxon>
        <taxon>Neoptera</taxon>
        <taxon>Paraneoptera</taxon>
        <taxon>Hemiptera</taxon>
        <taxon>Sternorrhyncha</taxon>
        <taxon>Aphidomorpha</taxon>
        <taxon>Aphidoidea</taxon>
        <taxon>Aphididae</taxon>
        <taxon>Aphidini</taxon>
        <taxon>Aphis</taxon>
        <taxon>Aphis</taxon>
    </lineage>
</organism>
<evidence type="ECO:0000313" key="2">
    <source>
        <dbReference type="Proteomes" id="UP000478052"/>
    </source>
</evidence>
<evidence type="ECO:0000313" key="1">
    <source>
        <dbReference type="EMBL" id="KAF0752901.1"/>
    </source>
</evidence>
<protein>
    <submittedName>
        <fullName evidence="1">THAP-type domain-containing protein</fullName>
    </submittedName>
</protein>